<dbReference type="EMBL" id="ABCC02000057">
    <property type="protein sequence ID" value="EDP13174.1"/>
    <property type="molecule type" value="Genomic_DNA"/>
</dbReference>
<protein>
    <submittedName>
        <fullName evidence="1">Uncharacterized protein</fullName>
    </submittedName>
</protein>
<dbReference type="HOGENOM" id="CLU_3355416_0_0_9"/>
<dbReference type="Proteomes" id="UP000005396">
    <property type="component" value="Unassembled WGS sequence"/>
</dbReference>
<gene>
    <name evidence="1" type="ORF">CLOBOL_06806</name>
</gene>
<sequence>MDCLPTFIIIPYRGDYNIQIRKKSILSLNNLCILLE</sequence>
<accession>A8S433</accession>
<evidence type="ECO:0000313" key="2">
    <source>
        <dbReference type="Proteomes" id="UP000005396"/>
    </source>
</evidence>
<dbReference type="PaxDb" id="411902-CLOBOL_06806"/>
<comment type="caution">
    <text evidence="1">The sequence shown here is derived from an EMBL/GenBank/DDBJ whole genome shotgun (WGS) entry which is preliminary data.</text>
</comment>
<reference evidence="1 2" key="2">
    <citation type="submission" date="2007-09" db="EMBL/GenBank/DDBJ databases">
        <title>Draft genome sequence of Clostridium bolteae (ATCC BAA-613).</title>
        <authorList>
            <person name="Sudarsanam P."/>
            <person name="Ley R."/>
            <person name="Guruge J."/>
            <person name="Turnbaugh P.J."/>
            <person name="Mahowald M."/>
            <person name="Liep D."/>
            <person name="Gordon J."/>
        </authorList>
    </citation>
    <scope>NUCLEOTIDE SEQUENCE [LARGE SCALE GENOMIC DNA]</scope>
    <source>
        <strain evidence="2">ATCC BAA-613 / DSM 15670 / CCUG 46953 / JCM 12243 / WAL 16351</strain>
    </source>
</reference>
<organism evidence="1 2">
    <name type="scientific">Enterocloster bolteae (strain ATCC BAA-613 / DSM 15670 / CCUG 46953 / JCM 12243 / WAL 16351)</name>
    <name type="common">Clostridium bolteae</name>
    <dbReference type="NCBI Taxonomy" id="411902"/>
    <lineage>
        <taxon>Bacteria</taxon>
        <taxon>Bacillati</taxon>
        <taxon>Bacillota</taxon>
        <taxon>Clostridia</taxon>
        <taxon>Lachnospirales</taxon>
        <taxon>Lachnospiraceae</taxon>
        <taxon>Enterocloster</taxon>
    </lineage>
</organism>
<reference evidence="1 2" key="1">
    <citation type="submission" date="2007-08" db="EMBL/GenBank/DDBJ databases">
        <authorList>
            <person name="Fulton L."/>
            <person name="Clifton S."/>
            <person name="Fulton B."/>
            <person name="Xu J."/>
            <person name="Minx P."/>
            <person name="Pepin K.H."/>
            <person name="Johnson M."/>
            <person name="Thiruvilangam P."/>
            <person name="Bhonagiri V."/>
            <person name="Nash W.E."/>
            <person name="Mardis E.R."/>
            <person name="Wilson R.K."/>
        </authorList>
    </citation>
    <scope>NUCLEOTIDE SEQUENCE [LARGE SCALE GENOMIC DNA]</scope>
    <source>
        <strain evidence="2">ATCC BAA-613 / DSM 15670 / CCUG 46953 / JCM 12243 / WAL 16351</strain>
    </source>
</reference>
<name>A8S433_ENTBW</name>
<evidence type="ECO:0000313" key="1">
    <source>
        <dbReference type="EMBL" id="EDP13174.1"/>
    </source>
</evidence>
<dbReference type="AlphaFoldDB" id="A8S433"/>
<proteinExistence type="predicted"/>